<gene>
    <name evidence="2" type="ORF">MRATA1EN1_LOCUS11056</name>
</gene>
<proteinExistence type="predicted"/>
<feature type="signal peptide" evidence="1">
    <location>
        <begin position="1"/>
        <end position="19"/>
    </location>
</feature>
<evidence type="ECO:0000313" key="2">
    <source>
        <dbReference type="EMBL" id="CAI9162094.1"/>
    </source>
</evidence>
<reference evidence="2" key="1">
    <citation type="submission" date="2023-04" db="EMBL/GenBank/DDBJ databases">
        <authorList>
            <consortium name="ELIXIR-Norway"/>
        </authorList>
    </citation>
    <scope>NUCLEOTIDE SEQUENCE [LARGE SCALE GENOMIC DNA]</scope>
</reference>
<keyword evidence="3" id="KW-1185">Reference proteome</keyword>
<evidence type="ECO:0000256" key="1">
    <source>
        <dbReference type="SAM" id="SignalP"/>
    </source>
</evidence>
<sequence>MLLWHSALISISATLIIQCNRINSGFSDFTERTNSNEHFSERACGTHCVLAFPQEKGKPELPMLKECGILVGQYGRARIQFYYP</sequence>
<dbReference type="EMBL" id="OX459956">
    <property type="protein sequence ID" value="CAI9162094.1"/>
    <property type="molecule type" value="Genomic_DNA"/>
</dbReference>
<evidence type="ECO:0008006" key="4">
    <source>
        <dbReference type="Google" id="ProtNLM"/>
    </source>
</evidence>
<dbReference type="Proteomes" id="UP001176941">
    <property type="component" value="Chromosome 20"/>
</dbReference>
<keyword evidence="1" id="KW-0732">Signal</keyword>
<organism evidence="2 3">
    <name type="scientific">Rangifer tarandus platyrhynchus</name>
    <name type="common">Svalbard reindeer</name>
    <dbReference type="NCBI Taxonomy" id="3082113"/>
    <lineage>
        <taxon>Eukaryota</taxon>
        <taxon>Metazoa</taxon>
        <taxon>Chordata</taxon>
        <taxon>Craniata</taxon>
        <taxon>Vertebrata</taxon>
        <taxon>Euteleostomi</taxon>
        <taxon>Mammalia</taxon>
        <taxon>Eutheria</taxon>
        <taxon>Laurasiatheria</taxon>
        <taxon>Artiodactyla</taxon>
        <taxon>Ruminantia</taxon>
        <taxon>Pecora</taxon>
        <taxon>Cervidae</taxon>
        <taxon>Odocoileinae</taxon>
        <taxon>Rangifer</taxon>
    </lineage>
</organism>
<protein>
    <recommendedName>
        <fullName evidence="4">Secreted protein</fullName>
    </recommendedName>
</protein>
<name>A0ABN8YKN8_RANTA</name>
<accession>A0ABN8YKN8</accession>
<evidence type="ECO:0000313" key="3">
    <source>
        <dbReference type="Proteomes" id="UP001176941"/>
    </source>
</evidence>
<feature type="chain" id="PRO_5046374920" description="Secreted protein" evidence="1">
    <location>
        <begin position="20"/>
        <end position="84"/>
    </location>
</feature>